<feature type="compositionally biased region" description="Basic and acidic residues" evidence="1">
    <location>
        <begin position="286"/>
        <end position="366"/>
    </location>
</feature>
<feature type="compositionally biased region" description="Polar residues" evidence="1">
    <location>
        <begin position="553"/>
        <end position="563"/>
    </location>
</feature>
<feature type="compositionally biased region" description="Low complexity" evidence="1">
    <location>
        <begin position="266"/>
        <end position="277"/>
    </location>
</feature>
<accession>A0A9P5YGJ6</accession>
<dbReference type="GO" id="GO:0007165">
    <property type="term" value="P:signal transduction"/>
    <property type="evidence" value="ECO:0007669"/>
    <property type="project" value="InterPro"/>
</dbReference>
<dbReference type="AlphaFoldDB" id="A0A9P5YGJ6"/>
<keyword evidence="4" id="KW-1185">Reference proteome</keyword>
<dbReference type="InterPro" id="IPR000198">
    <property type="entry name" value="RhoGAP_dom"/>
</dbReference>
<feature type="compositionally biased region" description="Polar residues" evidence="1">
    <location>
        <begin position="512"/>
        <end position="528"/>
    </location>
</feature>
<evidence type="ECO:0000313" key="3">
    <source>
        <dbReference type="EMBL" id="KAF9467461.1"/>
    </source>
</evidence>
<feature type="compositionally biased region" description="Polar residues" evidence="1">
    <location>
        <begin position="703"/>
        <end position="712"/>
    </location>
</feature>
<feature type="compositionally biased region" description="Polar residues" evidence="1">
    <location>
        <begin position="68"/>
        <end position="79"/>
    </location>
</feature>
<protein>
    <recommendedName>
        <fullName evidence="2">Rho-GAP domain-containing protein</fullName>
    </recommendedName>
</protein>
<dbReference type="EMBL" id="MU150237">
    <property type="protein sequence ID" value="KAF9467461.1"/>
    <property type="molecule type" value="Genomic_DNA"/>
</dbReference>
<feature type="domain" description="Rho-GAP" evidence="2">
    <location>
        <begin position="841"/>
        <end position="877"/>
    </location>
</feature>
<comment type="caution">
    <text evidence="3">The sequence shown here is derived from an EMBL/GenBank/DDBJ whole genome shotgun (WGS) entry which is preliminary data.</text>
</comment>
<feature type="compositionally biased region" description="Basic and acidic residues" evidence="1">
    <location>
        <begin position="156"/>
        <end position="169"/>
    </location>
</feature>
<feature type="region of interest" description="Disordered" evidence="1">
    <location>
        <begin position="1"/>
        <end position="133"/>
    </location>
</feature>
<evidence type="ECO:0000259" key="2">
    <source>
        <dbReference type="PROSITE" id="PS50238"/>
    </source>
</evidence>
<dbReference type="PROSITE" id="PS50238">
    <property type="entry name" value="RHOGAP"/>
    <property type="match status" value="1"/>
</dbReference>
<feature type="compositionally biased region" description="Low complexity" evidence="1">
    <location>
        <begin position="106"/>
        <end position="120"/>
    </location>
</feature>
<feature type="region of interest" description="Disordered" evidence="1">
    <location>
        <begin position="503"/>
        <end position="599"/>
    </location>
</feature>
<feature type="region of interest" description="Disordered" evidence="1">
    <location>
        <begin position="149"/>
        <end position="398"/>
    </location>
</feature>
<feature type="compositionally biased region" description="Polar residues" evidence="1">
    <location>
        <begin position="577"/>
        <end position="587"/>
    </location>
</feature>
<evidence type="ECO:0000313" key="4">
    <source>
        <dbReference type="Proteomes" id="UP000807353"/>
    </source>
</evidence>
<reference evidence="3" key="1">
    <citation type="submission" date="2020-11" db="EMBL/GenBank/DDBJ databases">
        <authorList>
            <consortium name="DOE Joint Genome Institute"/>
            <person name="Ahrendt S."/>
            <person name="Riley R."/>
            <person name="Andreopoulos W."/>
            <person name="Labutti K."/>
            <person name="Pangilinan J."/>
            <person name="Ruiz-Duenas F.J."/>
            <person name="Barrasa J.M."/>
            <person name="Sanchez-Garcia M."/>
            <person name="Camarero S."/>
            <person name="Miyauchi S."/>
            <person name="Serrano A."/>
            <person name="Linde D."/>
            <person name="Babiker R."/>
            <person name="Drula E."/>
            <person name="Ayuso-Fernandez I."/>
            <person name="Pacheco R."/>
            <person name="Padilla G."/>
            <person name="Ferreira P."/>
            <person name="Barriuso J."/>
            <person name="Kellner H."/>
            <person name="Castanera R."/>
            <person name="Alfaro M."/>
            <person name="Ramirez L."/>
            <person name="Pisabarro A.G."/>
            <person name="Kuo A."/>
            <person name="Tritt A."/>
            <person name="Lipzen A."/>
            <person name="He G."/>
            <person name="Yan M."/>
            <person name="Ng V."/>
            <person name="Cullen D."/>
            <person name="Martin F."/>
            <person name="Rosso M.-N."/>
            <person name="Henrissat B."/>
            <person name="Hibbett D."/>
            <person name="Martinez A.T."/>
            <person name="Grigoriev I.V."/>
        </authorList>
    </citation>
    <scope>NUCLEOTIDE SEQUENCE</scope>
    <source>
        <strain evidence="3">CBS 247.69</strain>
    </source>
</reference>
<feature type="compositionally biased region" description="Low complexity" evidence="1">
    <location>
        <begin position="649"/>
        <end position="685"/>
    </location>
</feature>
<evidence type="ECO:0000256" key="1">
    <source>
        <dbReference type="SAM" id="MobiDB-lite"/>
    </source>
</evidence>
<dbReference type="OrthoDB" id="185175at2759"/>
<gene>
    <name evidence="3" type="ORF">BDZ94DRAFT_1041372</name>
</gene>
<feature type="compositionally biased region" description="Polar residues" evidence="1">
    <location>
        <begin position="11"/>
        <end position="22"/>
    </location>
</feature>
<proteinExistence type="predicted"/>
<sequence>MPTGSEREPWASTQPHPTSHASSGRPPPAIWLPASNSSSSSAHQPANSHPGRISSDHPVPLRAPLPISISTSTTATKPTHSLVLAKPSPRSTSLPIAAAAMGQSFTKAPHASSSTKTTATPPAPPSSPSTAARGLNAAITGGIKLKRAFAARRKKNDSEGKIERSKSRDALLLQPHPQDHFRHGIQATPSSASSPAQVMSDSAMAHHRGAKPFSQLATQVFNKRSPKATPPPPQGPPPLPPKAEAQLRAQLRPQHSQGAAADHNRSSIIPLSPGISSAVSFMRSIGEQDREREKEDERERERAQEKEREREKEKEKERQAVLEKETEKEKEHLKEQESARQRQKEAEKAADAASKADMKDTWRKSDSTIGHHTIRPGATAGPRPSRPVSMAESLQSNHTIVPVNKRLSALVTDVDFGMPEEESERVAKGTAPEDNTTTTPTIVSTPQAQAVTRAPPTPPPNAQKRRSMSVNITSHAPFLHAKLPPAPASASVTELKYPSHSISEGMMPPSMSPTLSRETPSLSRTPANATGFIGPSSHGAQSTGHNIRGKLTAWTNATNSPAPSSSGHSSHGHGHSNTQPNIMNPYTTFPPPPEAYRSERRLPALPPQQQPTPSFRQTAISMTNSLAPAAGLAKRAVEKMGRAWGGLSSGSSSATSGHTGTGTSATSGYSSSGSTGTGTGTAPSSYAHSYSQSQDIGHELARTVSSQSSTGGSAVHHHIERDKKGRLRHIPKAASGSSIVSGNSGSAPRVPDAFGPPSGPVLGKRLRGPLRVKHGGGGGSGGVVFGKDLKAVVRETGVWVGKPKAWGGRWRNWDGDGGEGGGDVEGGEEAWRARRASVRRGQLKALEERRLPALVVRCAQHLLIWGVQEEGLFRYVG</sequence>
<feature type="compositionally biased region" description="Pro residues" evidence="1">
    <location>
        <begin position="228"/>
        <end position="241"/>
    </location>
</feature>
<feature type="region of interest" description="Disordered" evidence="1">
    <location>
        <begin position="417"/>
        <end position="467"/>
    </location>
</feature>
<feature type="region of interest" description="Disordered" evidence="1">
    <location>
        <begin position="645"/>
        <end position="726"/>
    </location>
</feature>
<feature type="compositionally biased region" description="Polar residues" evidence="1">
    <location>
        <begin position="686"/>
        <end position="695"/>
    </location>
</feature>
<name>A0A9P5YGJ6_9AGAR</name>
<dbReference type="Proteomes" id="UP000807353">
    <property type="component" value="Unassembled WGS sequence"/>
</dbReference>
<feature type="compositionally biased region" description="Low complexity" evidence="1">
    <location>
        <begin position="33"/>
        <end position="50"/>
    </location>
</feature>
<organism evidence="3 4">
    <name type="scientific">Collybia nuda</name>
    <dbReference type="NCBI Taxonomy" id="64659"/>
    <lineage>
        <taxon>Eukaryota</taxon>
        <taxon>Fungi</taxon>
        <taxon>Dikarya</taxon>
        <taxon>Basidiomycota</taxon>
        <taxon>Agaricomycotina</taxon>
        <taxon>Agaricomycetes</taxon>
        <taxon>Agaricomycetidae</taxon>
        <taxon>Agaricales</taxon>
        <taxon>Tricholomatineae</taxon>
        <taxon>Clitocybaceae</taxon>
        <taxon>Collybia</taxon>
    </lineage>
</organism>